<feature type="binding site" evidence="3">
    <location>
        <begin position="303"/>
        <end position="306"/>
    </location>
    <ligand>
        <name>CTP</name>
        <dbReference type="ChEBI" id="CHEBI:37563"/>
    </ligand>
</feature>
<proteinExistence type="inferred from homology"/>
<reference evidence="7 8" key="1">
    <citation type="submission" date="2019-09" db="EMBL/GenBank/DDBJ databases">
        <title>Genome sequencing of strain KACC 19322.</title>
        <authorList>
            <person name="Heo J."/>
            <person name="Kim S.-J."/>
            <person name="Kim J.-S."/>
            <person name="Hong S.-B."/>
            <person name="Kwon S.-W."/>
        </authorList>
    </citation>
    <scope>NUCLEOTIDE SEQUENCE [LARGE SCALE GENOMIC DNA]</scope>
    <source>
        <strain evidence="7 8">KACC 19322</strain>
    </source>
</reference>
<feature type="binding site" evidence="3">
    <location>
        <position position="323"/>
    </location>
    <ligand>
        <name>CTP</name>
        <dbReference type="ChEBI" id="CHEBI:37563"/>
    </ligand>
</feature>
<dbReference type="InterPro" id="IPR036551">
    <property type="entry name" value="Flavin_trans-like"/>
</dbReference>
<comment type="catalytic activity">
    <reaction evidence="3 4">
        <text>(R)-4'-phosphopantothenate + L-cysteine + CTP = N-[(R)-4-phosphopantothenoyl]-L-cysteine + CMP + diphosphate + H(+)</text>
        <dbReference type="Rhea" id="RHEA:19397"/>
        <dbReference type="ChEBI" id="CHEBI:10986"/>
        <dbReference type="ChEBI" id="CHEBI:15378"/>
        <dbReference type="ChEBI" id="CHEBI:33019"/>
        <dbReference type="ChEBI" id="CHEBI:35235"/>
        <dbReference type="ChEBI" id="CHEBI:37563"/>
        <dbReference type="ChEBI" id="CHEBI:59458"/>
        <dbReference type="ChEBI" id="CHEBI:60377"/>
        <dbReference type="EC" id="6.3.2.5"/>
    </reaction>
</comment>
<keyword evidence="3 4" id="KW-0285">Flavoprotein</keyword>
<feature type="binding site" evidence="3">
    <location>
        <position position="345"/>
    </location>
    <ligand>
        <name>CTP</name>
        <dbReference type="ChEBI" id="CHEBI:37563"/>
    </ligand>
</feature>
<evidence type="ECO:0000313" key="8">
    <source>
        <dbReference type="Proteomes" id="UP000322159"/>
    </source>
</evidence>
<feature type="domain" description="DNA/pantothenate metabolism flavoprotein C-terminal" evidence="6">
    <location>
        <begin position="183"/>
        <end position="395"/>
    </location>
</feature>
<comment type="catalytic activity">
    <reaction evidence="3 4">
        <text>N-[(R)-4-phosphopantothenoyl]-L-cysteine + H(+) = (R)-4'-phosphopantetheine + CO2</text>
        <dbReference type="Rhea" id="RHEA:16793"/>
        <dbReference type="ChEBI" id="CHEBI:15378"/>
        <dbReference type="ChEBI" id="CHEBI:16526"/>
        <dbReference type="ChEBI" id="CHEBI:59458"/>
        <dbReference type="ChEBI" id="CHEBI:61723"/>
        <dbReference type="EC" id="4.1.1.36"/>
    </reaction>
</comment>
<dbReference type="AlphaFoldDB" id="A0A5C1YB86"/>
<dbReference type="EC" id="4.1.1.36" evidence="3"/>
<dbReference type="GO" id="GO:0004632">
    <property type="term" value="F:phosphopantothenate--cysteine ligase activity"/>
    <property type="evidence" value="ECO:0007669"/>
    <property type="project" value="UniProtKB-UniRule"/>
</dbReference>
<accession>A0A5C1YB86</accession>
<keyword evidence="3" id="KW-0460">Magnesium</keyword>
<dbReference type="HAMAP" id="MF_02225">
    <property type="entry name" value="CoaBC"/>
    <property type="match status" value="1"/>
</dbReference>
<dbReference type="GO" id="GO:0015937">
    <property type="term" value="P:coenzyme A biosynthetic process"/>
    <property type="evidence" value="ECO:0007669"/>
    <property type="project" value="UniProtKB-UniRule"/>
</dbReference>
<keyword evidence="3" id="KW-0511">Multifunctional enzyme</keyword>
<comment type="pathway">
    <text evidence="3 4">Cofactor biosynthesis; coenzyme A biosynthesis; CoA from (R)-pantothenate: step 3/5.</text>
</comment>
<keyword evidence="2 3" id="KW-0456">Lyase</keyword>
<dbReference type="Pfam" id="PF04127">
    <property type="entry name" value="DFP"/>
    <property type="match status" value="1"/>
</dbReference>
<dbReference type="GO" id="GO:0071513">
    <property type="term" value="C:phosphopantothenoylcysteine decarboxylase complex"/>
    <property type="evidence" value="ECO:0007669"/>
    <property type="project" value="TreeGrafter"/>
</dbReference>
<feature type="binding site" evidence="3">
    <location>
        <position position="285"/>
    </location>
    <ligand>
        <name>CTP</name>
        <dbReference type="ChEBI" id="CHEBI:37563"/>
    </ligand>
</feature>
<protein>
    <recommendedName>
        <fullName evidence="3">Coenzyme A biosynthesis bifunctional protein CoaBC</fullName>
    </recommendedName>
    <alternativeName>
        <fullName evidence="3">DNA/pantothenate metabolism flavoprotein</fullName>
    </alternativeName>
    <alternativeName>
        <fullName evidence="3">Phosphopantothenoylcysteine synthetase/decarboxylase</fullName>
        <shortName evidence="3">PPCS-PPCDC</shortName>
    </alternativeName>
    <domain>
        <recommendedName>
            <fullName evidence="3">Phosphopantothenoylcysteine decarboxylase</fullName>
            <shortName evidence="3">PPC decarboxylase</shortName>
            <shortName evidence="3">PPC-DC</shortName>
            <ecNumber evidence="3">4.1.1.36</ecNumber>
        </recommendedName>
        <alternativeName>
            <fullName evidence="3">CoaC</fullName>
        </alternativeName>
    </domain>
    <domain>
        <recommendedName>
            <fullName evidence="3">Phosphopantothenate--cysteine ligase</fullName>
            <ecNumber evidence="3">6.3.2.5</ecNumber>
        </recommendedName>
        <alternativeName>
            <fullName evidence="3">CoaB</fullName>
        </alternativeName>
        <alternativeName>
            <fullName evidence="3">Phosphopantothenoylcysteine synthetase</fullName>
            <shortName evidence="3">PPC synthetase</shortName>
            <shortName evidence="3">PPC-S</shortName>
        </alternativeName>
    </domain>
</protein>
<dbReference type="GO" id="GO:0015941">
    <property type="term" value="P:pantothenate catabolic process"/>
    <property type="evidence" value="ECO:0007669"/>
    <property type="project" value="InterPro"/>
</dbReference>
<dbReference type="NCBIfam" id="TIGR00521">
    <property type="entry name" value="coaBC_dfp"/>
    <property type="match status" value="1"/>
</dbReference>
<dbReference type="Gene3D" id="3.40.50.10300">
    <property type="entry name" value="CoaB-like"/>
    <property type="match status" value="1"/>
</dbReference>
<organism evidence="7 8">
    <name type="scientific">Protaetiibacter larvae</name>
    <dbReference type="NCBI Taxonomy" id="2592654"/>
    <lineage>
        <taxon>Bacteria</taxon>
        <taxon>Bacillati</taxon>
        <taxon>Actinomycetota</taxon>
        <taxon>Actinomycetes</taxon>
        <taxon>Micrococcales</taxon>
        <taxon>Microbacteriaceae</taxon>
        <taxon>Protaetiibacter</taxon>
    </lineage>
</organism>
<dbReference type="InterPro" id="IPR007085">
    <property type="entry name" value="DNA/pantothenate-metab_flavo_C"/>
</dbReference>
<keyword evidence="3 4" id="KW-0436">Ligase</keyword>
<comment type="cofactor">
    <cofactor evidence="3">
        <name>FMN</name>
        <dbReference type="ChEBI" id="CHEBI:58210"/>
    </cofactor>
    <text evidence="3">Binds 1 FMN per subunit.</text>
</comment>
<keyword evidence="3" id="KW-0479">Metal-binding</keyword>
<comment type="function">
    <text evidence="3">Catalyzes two sequential steps in the biosynthesis of coenzyme A. In the first step cysteine is conjugated to 4'-phosphopantothenate to form 4-phosphopantothenoylcysteine. In the second step the latter compound is decarboxylated to form 4'-phosphopantotheine.</text>
</comment>
<feature type="binding site" evidence="3">
    <location>
        <position position="275"/>
    </location>
    <ligand>
        <name>CTP</name>
        <dbReference type="ChEBI" id="CHEBI:37563"/>
    </ligand>
</feature>
<comment type="caution">
    <text evidence="3">Lacks conserved residue(s) required for the propagation of feature annotation.</text>
</comment>
<dbReference type="PANTHER" id="PTHR14359:SF6">
    <property type="entry name" value="PHOSPHOPANTOTHENOYLCYSTEINE DECARBOXYLASE"/>
    <property type="match status" value="1"/>
</dbReference>
<feature type="region of interest" description="Phosphopantothenoylcysteine decarboxylase" evidence="3">
    <location>
        <begin position="1"/>
        <end position="186"/>
    </location>
</feature>
<evidence type="ECO:0000259" key="5">
    <source>
        <dbReference type="Pfam" id="PF02441"/>
    </source>
</evidence>
<dbReference type="InterPro" id="IPR003382">
    <property type="entry name" value="Flavoprotein"/>
</dbReference>
<comment type="similarity">
    <text evidence="3 4">In the C-terminal section; belongs to the PPC synthetase family.</text>
</comment>
<evidence type="ECO:0000256" key="4">
    <source>
        <dbReference type="RuleBase" id="RU364078"/>
    </source>
</evidence>
<comment type="cofactor">
    <cofactor evidence="3">
        <name>Mg(2+)</name>
        <dbReference type="ChEBI" id="CHEBI:18420"/>
    </cofactor>
</comment>
<dbReference type="GO" id="GO:0004633">
    <property type="term" value="F:phosphopantothenoylcysteine decarboxylase activity"/>
    <property type="evidence" value="ECO:0007669"/>
    <property type="project" value="UniProtKB-UniRule"/>
</dbReference>
<comment type="pathway">
    <text evidence="3 4">Cofactor biosynthesis; coenzyme A biosynthesis; CoA from (R)-pantothenate: step 2/5.</text>
</comment>
<dbReference type="Gene3D" id="3.40.50.1950">
    <property type="entry name" value="Flavin prenyltransferase-like"/>
    <property type="match status" value="1"/>
</dbReference>
<name>A0A5C1YB86_9MICO</name>
<evidence type="ECO:0000259" key="6">
    <source>
        <dbReference type="Pfam" id="PF04127"/>
    </source>
</evidence>
<evidence type="ECO:0000256" key="2">
    <source>
        <dbReference type="ARBA" id="ARBA00023239"/>
    </source>
</evidence>
<comment type="function">
    <text evidence="4">Catalyzes two steps in the biosynthesis of coenzyme A. In the first step cysteine is conjugated to 4'-phosphopantothenate to form 4-phosphopantothenoylcysteine, in the latter compound is decarboxylated to form 4'-phosphopantotheine.</text>
</comment>
<feature type="binding site" evidence="3">
    <location>
        <position position="341"/>
    </location>
    <ligand>
        <name>CTP</name>
        <dbReference type="ChEBI" id="CHEBI:37563"/>
    </ligand>
</feature>
<dbReference type="InterPro" id="IPR035929">
    <property type="entry name" value="CoaB-like_sf"/>
</dbReference>
<dbReference type="GO" id="GO:0046872">
    <property type="term" value="F:metal ion binding"/>
    <property type="evidence" value="ECO:0007669"/>
    <property type="project" value="UniProtKB-KW"/>
</dbReference>
<dbReference type="EMBL" id="CP043504">
    <property type="protein sequence ID" value="QEO10117.1"/>
    <property type="molecule type" value="Genomic_DNA"/>
</dbReference>
<dbReference type="SUPFAM" id="SSF102645">
    <property type="entry name" value="CoaB-like"/>
    <property type="match status" value="1"/>
</dbReference>
<dbReference type="Pfam" id="PF02441">
    <property type="entry name" value="Flavoprotein"/>
    <property type="match status" value="1"/>
</dbReference>
<dbReference type="RefSeq" id="WP_149325535.1">
    <property type="nucleotide sequence ID" value="NZ_CP043504.1"/>
</dbReference>
<comment type="similarity">
    <text evidence="3 4">In the N-terminal section; belongs to the HFCD (homo-oligomeric flavin containing Cys decarboxylase) superfamily.</text>
</comment>
<feature type="region of interest" description="Phosphopantothenate--cysteine ligase" evidence="3">
    <location>
        <begin position="187"/>
        <end position="397"/>
    </location>
</feature>
<evidence type="ECO:0000256" key="1">
    <source>
        <dbReference type="ARBA" id="ARBA00022793"/>
    </source>
</evidence>
<dbReference type="SUPFAM" id="SSF52507">
    <property type="entry name" value="Homo-oligomeric flavin-containing Cys decarboxylases, HFCD"/>
    <property type="match status" value="1"/>
</dbReference>
<keyword evidence="3 4" id="KW-0288">FMN</keyword>
<dbReference type="InterPro" id="IPR005252">
    <property type="entry name" value="CoaBC"/>
</dbReference>
<evidence type="ECO:0000313" key="7">
    <source>
        <dbReference type="EMBL" id="QEO10117.1"/>
    </source>
</evidence>
<dbReference type="UniPathway" id="UPA00241">
    <property type="reaction ID" value="UER00353"/>
</dbReference>
<evidence type="ECO:0000256" key="3">
    <source>
        <dbReference type="HAMAP-Rule" id="MF_02225"/>
    </source>
</evidence>
<keyword evidence="1 3" id="KW-0210">Decarboxylase</keyword>
<feature type="domain" description="Flavoprotein" evidence="5">
    <location>
        <begin position="6"/>
        <end position="174"/>
    </location>
</feature>
<dbReference type="Proteomes" id="UP000322159">
    <property type="component" value="Chromosome"/>
</dbReference>
<gene>
    <name evidence="3 7" type="primary">coaBC</name>
    <name evidence="7" type="ORF">FLP23_08915</name>
</gene>
<sequence length="397" mass="41171">MTEALRIVVGISGGIAAYKAVGVAREFVLRGHDVHIVATPAALRFVGRPTLEAISRNPVETELFDGVAEVRHVALGQSADLIVVAPATANTIAKLAAGLADDLLGTTILASTAPLVVAPAMHTEMWANPATRDNIATLERRGVHVVGPASGQLTGNDSGPGRMSEPVEIVDAALAVVRPRDLLGRRVLVTAGGTREPLDPVRFIGNRSSGRQGVAIAAAAAARGAEVVLVAAHLEIPAPQGVTVREVGTARELRETVLAEGATADVVVMAAAVADYRPETVADAKIKKEAQGEELVLRLVRNPDILSELTATPGRDGRTVIGFAAETEPDRDALLALGRAKAARKGVDLLVVNRVGWTEGFATESNAIVVVSKGGDIVTEASGSKRQVADAILDLLP</sequence>
<keyword evidence="8" id="KW-1185">Reference proteome</keyword>
<dbReference type="PANTHER" id="PTHR14359">
    <property type="entry name" value="HOMO-OLIGOMERIC FLAVIN CONTAINING CYS DECARBOXYLASE FAMILY"/>
    <property type="match status" value="1"/>
</dbReference>
<dbReference type="OrthoDB" id="9802554at2"/>
<dbReference type="KEGG" id="lyk:FLP23_08915"/>
<dbReference type="EC" id="6.3.2.5" evidence="3"/>
<dbReference type="GO" id="GO:0010181">
    <property type="term" value="F:FMN binding"/>
    <property type="evidence" value="ECO:0007669"/>
    <property type="project" value="UniProtKB-UniRule"/>
</dbReference>